<dbReference type="Proteomes" id="UP000018050">
    <property type="component" value="Unassembled WGS sequence"/>
</dbReference>
<dbReference type="VEuPathDB" id="ToxoDB:EAH_00030880"/>
<evidence type="ECO:0000313" key="2">
    <source>
        <dbReference type="EMBL" id="CDI82845.1"/>
    </source>
</evidence>
<dbReference type="OMA" id="GDPLMYW"/>
<dbReference type="AlphaFoldDB" id="U6GRN5"/>
<organism evidence="2 3">
    <name type="scientific">Eimeria acervulina</name>
    <name type="common">Coccidian parasite</name>
    <dbReference type="NCBI Taxonomy" id="5801"/>
    <lineage>
        <taxon>Eukaryota</taxon>
        <taxon>Sar</taxon>
        <taxon>Alveolata</taxon>
        <taxon>Apicomplexa</taxon>
        <taxon>Conoidasida</taxon>
        <taxon>Coccidia</taxon>
        <taxon>Eucoccidiorida</taxon>
        <taxon>Eimeriorina</taxon>
        <taxon>Eimeriidae</taxon>
        <taxon>Eimeria</taxon>
    </lineage>
</organism>
<gene>
    <name evidence="2" type="ORF">EAH_00030880</name>
</gene>
<keyword evidence="1" id="KW-0812">Transmembrane</keyword>
<dbReference type="RefSeq" id="XP_013247913.1">
    <property type="nucleotide sequence ID" value="XM_013392459.1"/>
</dbReference>
<dbReference type="GeneID" id="25271158"/>
<reference evidence="2" key="1">
    <citation type="submission" date="2013-10" db="EMBL/GenBank/DDBJ databases">
        <title>Genomic analysis of the causative agents of coccidiosis in chickens.</title>
        <authorList>
            <person name="Reid A.J."/>
            <person name="Blake D."/>
            <person name="Billington K."/>
            <person name="Browne H."/>
            <person name="Dunn M."/>
            <person name="Hung S."/>
            <person name="Kawahara F."/>
            <person name="Miranda-Saavedra D."/>
            <person name="Mourier T."/>
            <person name="Nagra H."/>
            <person name="Otto T.D."/>
            <person name="Rawlings N."/>
            <person name="Sanchez A."/>
            <person name="Sanders M."/>
            <person name="Subramaniam C."/>
            <person name="Tay Y."/>
            <person name="Dear P."/>
            <person name="Doerig C."/>
            <person name="Gruber A."/>
            <person name="Parkinson J."/>
            <person name="Shirley M."/>
            <person name="Wan K.L."/>
            <person name="Berriman M."/>
            <person name="Tomley F."/>
            <person name="Pain A."/>
        </authorList>
    </citation>
    <scope>NUCLEOTIDE SEQUENCE</scope>
    <source>
        <strain evidence="2">Houghton</strain>
    </source>
</reference>
<keyword evidence="3" id="KW-1185">Reference proteome</keyword>
<sequence>MEGDGLSPVEDLQHDLDWAQRILDDRTLVPVQQKKSQEKPHSALHLIWGIILVLIVIFVRRLPRFPGVVRPDRVNLGDPLMYWEVKSLIGDNPEEGMQLRLRNNPQTVKGFVDFALLSRESLDRREKSRQRIYKFQREIVDAFDPILRITDRMASTVRQLPPIAESLPENAEELRDQLRHLYDAEVSASDQKDEFIDRWSVNRMRKELYPDPRVASALRRLIEIDSTHMHKKMMMLEFLSGEAMKATEGATISPGVRRELLALDARFKAAATEAERETAACMELLPPQDHWILLLFVDRLPHTTLPSPLAASLN</sequence>
<keyword evidence="1" id="KW-1133">Transmembrane helix</keyword>
<accession>U6GRN5</accession>
<dbReference type="OrthoDB" id="345983at2759"/>
<dbReference type="EMBL" id="HG672812">
    <property type="protein sequence ID" value="CDI82845.1"/>
    <property type="molecule type" value="Genomic_DNA"/>
</dbReference>
<protein>
    <submittedName>
        <fullName evidence="2">Uncharacterized protein</fullName>
    </submittedName>
</protein>
<feature type="transmembrane region" description="Helical" evidence="1">
    <location>
        <begin position="43"/>
        <end position="63"/>
    </location>
</feature>
<reference evidence="2" key="2">
    <citation type="submission" date="2013-10" db="EMBL/GenBank/DDBJ databases">
        <authorList>
            <person name="Aslett M."/>
        </authorList>
    </citation>
    <scope>NUCLEOTIDE SEQUENCE</scope>
    <source>
        <strain evidence="2">Houghton</strain>
    </source>
</reference>
<evidence type="ECO:0000313" key="3">
    <source>
        <dbReference type="Proteomes" id="UP000018050"/>
    </source>
</evidence>
<name>U6GRN5_EIMAC</name>
<evidence type="ECO:0000256" key="1">
    <source>
        <dbReference type="SAM" id="Phobius"/>
    </source>
</evidence>
<proteinExistence type="predicted"/>
<keyword evidence="1" id="KW-0472">Membrane</keyword>